<dbReference type="InterPro" id="IPR020846">
    <property type="entry name" value="MFS_dom"/>
</dbReference>
<evidence type="ECO:0000313" key="8">
    <source>
        <dbReference type="EMBL" id="EPE36690.1"/>
    </source>
</evidence>
<comment type="subcellular location">
    <subcellularLocation>
        <location evidence="1">Membrane</location>
        <topology evidence="1">Multi-pass membrane protein</topology>
    </subcellularLocation>
</comment>
<dbReference type="HOGENOM" id="CLU_000960_22_2_1"/>
<feature type="transmembrane region" description="Helical" evidence="6">
    <location>
        <begin position="288"/>
        <end position="311"/>
    </location>
</feature>
<feature type="transmembrane region" description="Helical" evidence="6">
    <location>
        <begin position="366"/>
        <end position="388"/>
    </location>
</feature>
<reference evidence="8 9" key="1">
    <citation type="journal article" date="2013" name="BMC Genomics">
        <title>Genomics-driven discovery of the pneumocandin biosynthetic gene cluster in the fungus Glarea lozoyensis.</title>
        <authorList>
            <person name="Chen L."/>
            <person name="Yue Q."/>
            <person name="Zhang X."/>
            <person name="Xiang M."/>
            <person name="Wang C."/>
            <person name="Li S."/>
            <person name="Che Y."/>
            <person name="Ortiz-Lopez F.J."/>
            <person name="Bills G.F."/>
            <person name="Liu X."/>
            <person name="An Z."/>
        </authorList>
    </citation>
    <scope>NUCLEOTIDE SEQUENCE [LARGE SCALE GENOMIC DNA]</scope>
    <source>
        <strain evidence="9">ATCC 20868 / MF5171</strain>
    </source>
</reference>
<feature type="transmembrane region" description="Helical" evidence="6">
    <location>
        <begin position="156"/>
        <end position="182"/>
    </location>
</feature>
<dbReference type="KEGG" id="glz:GLAREA_08853"/>
<dbReference type="EMBL" id="KE145352">
    <property type="protein sequence ID" value="EPE36690.1"/>
    <property type="molecule type" value="Genomic_DNA"/>
</dbReference>
<keyword evidence="3 6" id="KW-1133">Transmembrane helix</keyword>
<feature type="transmembrane region" description="Helical" evidence="6">
    <location>
        <begin position="212"/>
        <end position="234"/>
    </location>
</feature>
<evidence type="ECO:0000256" key="4">
    <source>
        <dbReference type="ARBA" id="ARBA00023136"/>
    </source>
</evidence>
<evidence type="ECO:0000256" key="5">
    <source>
        <dbReference type="SAM" id="MobiDB-lite"/>
    </source>
</evidence>
<dbReference type="OrthoDB" id="440553at2759"/>
<dbReference type="AlphaFoldDB" id="S3DG48"/>
<dbReference type="GO" id="GO:0022857">
    <property type="term" value="F:transmembrane transporter activity"/>
    <property type="evidence" value="ECO:0007669"/>
    <property type="project" value="InterPro"/>
</dbReference>
<accession>S3DG48</accession>
<feature type="transmembrane region" description="Helical" evidence="6">
    <location>
        <begin position="127"/>
        <end position="144"/>
    </location>
</feature>
<feature type="transmembrane region" description="Helical" evidence="6">
    <location>
        <begin position="188"/>
        <end position="205"/>
    </location>
</feature>
<dbReference type="Gene3D" id="1.20.1720.10">
    <property type="entry name" value="Multidrug resistance protein D"/>
    <property type="match status" value="1"/>
</dbReference>
<feature type="transmembrane region" description="Helical" evidence="6">
    <location>
        <begin position="87"/>
        <end position="107"/>
    </location>
</feature>
<dbReference type="SUPFAM" id="SSF103473">
    <property type="entry name" value="MFS general substrate transporter"/>
    <property type="match status" value="1"/>
</dbReference>
<dbReference type="RefSeq" id="XP_008076005.1">
    <property type="nucleotide sequence ID" value="XM_008077814.1"/>
</dbReference>
<dbReference type="Gene3D" id="1.20.1250.20">
    <property type="entry name" value="MFS general substrate transporter like domains"/>
    <property type="match status" value="1"/>
</dbReference>
<dbReference type="Proteomes" id="UP000016922">
    <property type="component" value="Unassembled WGS sequence"/>
</dbReference>
<evidence type="ECO:0000313" key="9">
    <source>
        <dbReference type="Proteomes" id="UP000016922"/>
    </source>
</evidence>
<evidence type="ECO:0000259" key="7">
    <source>
        <dbReference type="PROSITE" id="PS50850"/>
    </source>
</evidence>
<dbReference type="Pfam" id="PF07690">
    <property type="entry name" value="MFS_1"/>
    <property type="match status" value="1"/>
</dbReference>
<feature type="transmembrane region" description="Helical" evidence="6">
    <location>
        <begin position="408"/>
        <end position="426"/>
    </location>
</feature>
<dbReference type="GO" id="GO:0005886">
    <property type="term" value="C:plasma membrane"/>
    <property type="evidence" value="ECO:0007669"/>
    <property type="project" value="TreeGrafter"/>
</dbReference>
<dbReference type="InterPro" id="IPR011701">
    <property type="entry name" value="MFS"/>
</dbReference>
<gene>
    <name evidence="8" type="ORF">GLAREA_08853</name>
</gene>
<organism evidence="8 9">
    <name type="scientific">Glarea lozoyensis (strain ATCC 20868 / MF5171)</name>
    <dbReference type="NCBI Taxonomy" id="1116229"/>
    <lineage>
        <taxon>Eukaryota</taxon>
        <taxon>Fungi</taxon>
        <taxon>Dikarya</taxon>
        <taxon>Ascomycota</taxon>
        <taxon>Pezizomycotina</taxon>
        <taxon>Leotiomycetes</taxon>
        <taxon>Helotiales</taxon>
        <taxon>Helotiaceae</taxon>
        <taxon>Glarea</taxon>
    </lineage>
</organism>
<evidence type="ECO:0000256" key="3">
    <source>
        <dbReference type="ARBA" id="ARBA00022989"/>
    </source>
</evidence>
<proteinExistence type="predicted"/>
<dbReference type="PROSITE" id="PS50850">
    <property type="entry name" value="MFS"/>
    <property type="match status" value="1"/>
</dbReference>
<feature type="region of interest" description="Disordered" evidence="5">
    <location>
        <begin position="1"/>
        <end position="24"/>
    </location>
</feature>
<evidence type="ECO:0000256" key="1">
    <source>
        <dbReference type="ARBA" id="ARBA00004141"/>
    </source>
</evidence>
<dbReference type="PRINTS" id="PR01036">
    <property type="entry name" value="TCRTETB"/>
</dbReference>
<dbReference type="OMA" id="FAVWGST"/>
<dbReference type="PANTHER" id="PTHR23501">
    <property type="entry name" value="MAJOR FACILITATOR SUPERFAMILY"/>
    <property type="match status" value="1"/>
</dbReference>
<dbReference type="PANTHER" id="PTHR23501:SF43">
    <property type="entry name" value="MULTIDRUG TRANSPORTER, PUTATIVE (AFU_ORTHOLOGUE AFUA_6G03040)-RELATED"/>
    <property type="match status" value="1"/>
</dbReference>
<evidence type="ECO:0000256" key="2">
    <source>
        <dbReference type="ARBA" id="ARBA00022692"/>
    </source>
</evidence>
<dbReference type="GeneID" id="19467901"/>
<dbReference type="InterPro" id="IPR036259">
    <property type="entry name" value="MFS_trans_sf"/>
</dbReference>
<feature type="transmembrane region" description="Helical" evidence="6">
    <location>
        <begin position="323"/>
        <end position="345"/>
    </location>
</feature>
<name>S3DG48_GLAL2</name>
<evidence type="ECO:0000256" key="6">
    <source>
        <dbReference type="SAM" id="Phobius"/>
    </source>
</evidence>
<keyword evidence="2 6" id="KW-0812">Transmembrane</keyword>
<feature type="transmembrane region" description="Helical" evidence="6">
    <location>
        <begin position="246"/>
        <end position="267"/>
    </location>
</feature>
<feature type="transmembrane region" description="Helical" evidence="6">
    <location>
        <begin position="433"/>
        <end position="457"/>
    </location>
</feature>
<keyword evidence="4 6" id="KW-0472">Membrane</keyword>
<feature type="compositionally biased region" description="Polar residues" evidence="5">
    <location>
        <begin position="1"/>
        <end position="16"/>
    </location>
</feature>
<sequence>MFTKSSSQNTLMSTSTKRTRFEDEDVESIATSGRGGREIVIPLKFLDDRSREASIRTDTRSEPDVETQAVTEDAQENKHEYMSGWKLHFLTVGVWLALFLSTLETTIVSTSLVSITNAVGGFDMRDWVVTSYLITYTSFLVIYAKFSDFFGKKTMMLVGLAIFIIFSVLCGVSTNMTMLIIFRGFQGMGASGIYALIMVIAPTLIPPSKFHIYMGLIAACFLVASVLGPVLGGVINEKGGNWRWRWVFMLNAPAGVLAFVLLAVFLPSSKPANTTSRNHFRLKFAKEALSRIDIGGTILLLSASVLLVFALEEAGYRYAWGSLTITITLVLAIVSGITFVTWEFLLERSDSKREPMFPLSILKNRVVAGMMLSAFLIGFPFVVIVVSIPQRSQAVYGASPAEAGLHLLPLLLTSPLATALSAFLTGKLKVPPMWLILGGAVFQVVGVALMCSISIDIAELPKMQYVFEVLMGLGFGMGLSTLLVLVPLVVEEKDRPVTMGALTQVRVLGGTIALAIWQFRNSQQSFSILA</sequence>
<feature type="transmembrane region" description="Helical" evidence="6">
    <location>
        <begin position="469"/>
        <end position="490"/>
    </location>
</feature>
<dbReference type="eggNOG" id="KOG0254">
    <property type="taxonomic scope" value="Eukaryota"/>
</dbReference>
<protein>
    <submittedName>
        <fullName evidence="8">MFS general substrate transporter</fullName>
    </submittedName>
</protein>
<keyword evidence="9" id="KW-1185">Reference proteome</keyword>
<feature type="domain" description="Major facilitator superfamily (MFS) profile" evidence="7">
    <location>
        <begin position="90"/>
        <end position="530"/>
    </location>
</feature>